<keyword evidence="2" id="KW-1185">Reference proteome</keyword>
<dbReference type="EMBL" id="OX365764">
    <property type="protein sequence ID" value="CAI4039532.1"/>
    <property type="molecule type" value="Genomic_DNA"/>
</dbReference>
<dbReference type="Proteomes" id="UP001161438">
    <property type="component" value="Chromosome 8"/>
</dbReference>
<dbReference type="AlphaFoldDB" id="A0AA35J1P3"/>
<protein>
    <submittedName>
        <fullName evidence="1">Uncharacterized protein</fullName>
    </submittedName>
</protein>
<reference evidence="1" key="1">
    <citation type="submission" date="2022-10" db="EMBL/GenBank/DDBJ databases">
        <authorList>
            <person name="Byrne P K."/>
        </authorList>
    </citation>
    <scope>NUCLEOTIDE SEQUENCE</scope>
    <source>
        <strain evidence="1">IFO1815</strain>
    </source>
</reference>
<gene>
    <name evidence="1" type="primary">SMKI08G2000</name>
    <name evidence="1" type="ORF">SMKI_08G2000</name>
</gene>
<dbReference type="GeneID" id="80918743"/>
<dbReference type="Pfam" id="PF17378">
    <property type="entry name" value="REC104"/>
    <property type="match status" value="1"/>
</dbReference>
<dbReference type="RefSeq" id="XP_056082647.1">
    <property type="nucleotide sequence ID" value="XM_056223013.1"/>
</dbReference>
<accession>A0AA35J1P3</accession>
<proteinExistence type="predicted"/>
<evidence type="ECO:0000313" key="2">
    <source>
        <dbReference type="Proteomes" id="UP001161438"/>
    </source>
</evidence>
<sequence>MARKQNHRSRDKYDKLERMSVEKKGENKIVCTQDFLRQYFVSESVGIQFGLNNKTVKRMNEKEFDEAVNCIMASINYSKSTLKRTASSSLLRNSCKKHTTLDLPFILDNALCLPKGSESNNYDTNLLYSDTLYEDYSLIERNDQRRNEIEEDFSFTLLQSEVNEMRPISSSSTPQILQSDYSLVMHEAQASNGSIFQFSSP</sequence>
<dbReference type="GO" id="GO:0042138">
    <property type="term" value="P:meiotic DNA double-strand break formation"/>
    <property type="evidence" value="ECO:0007669"/>
    <property type="project" value="InterPro"/>
</dbReference>
<organism evidence="1 2">
    <name type="scientific">Saccharomyces mikatae IFO 1815</name>
    <dbReference type="NCBI Taxonomy" id="226126"/>
    <lineage>
        <taxon>Eukaryota</taxon>
        <taxon>Fungi</taxon>
        <taxon>Dikarya</taxon>
        <taxon>Ascomycota</taxon>
        <taxon>Saccharomycotina</taxon>
        <taxon>Saccharomycetes</taxon>
        <taxon>Saccharomycetales</taxon>
        <taxon>Saccharomycetaceae</taxon>
        <taxon>Saccharomyces</taxon>
    </lineage>
</organism>
<name>A0AA35J1P3_SACMI</name>
<evidence type="ECO:0000313" key="1">
    <source>
        <dbReference type="EMBL" id="CAI4039532.1"/>
    </source>
</evidence>
<dbReference type="InterPro" id="IPR035349">
    <property type="entry name" value="Rec104"/>
</dbReference>